<gene>
    <name evidence="8" type="ORF">CMV30_04710</name>
</gene>
<dbReference type="AlphaFoldDB" id="A0A290Q813"/>
<dbReference type="Pfam" id="PF00355">
    <property type="entry name" value="Rieske"/>
    <property type="match status" value="1"/>
</dbReference>
<evidence type="ECO:0000256" key="4">
    <source>
        <dbReference type="ARBA" id="ARBA00023014"/>
    </source>
</evidence>
<sequence length="128" mass="14328">MSNVTSPSPTKARKLVPAGPADLSIGGRRIVKIDTYSIGVFRIESGYYGIVNYCPHEGAELCKGRLTGTNLPTDKVSNYEWGCQGRILRCPWHKWEFDLITGQHLADPSFRARTYRVIESEGQLTIEL</sequence>
<dbReference type="SUPFAM" id="SSF50022">
    <property type="entry name" value="ISP domain"/>
    <property type="match status" value="1"/>
</dbReference>
<reference evidence="8 9" key="1">
    <citation type="submission" date="2017-09" db="EMBL/GenBank/DDBJ databases">
        <title>Complete genome sequence of Verrucomicrobial strain HZ-65, isolated from freshwater.</title>
        <authorList>
            <person name="Choi A."/>
        </authorList>
    </citation>
    <scope>NUCLEOTIDE SEQUENCE [LARGE SCALE GENOMIC DNA]</scope>
    <source>
        <strain evidence="8 9">HZ-65</strain>
    </source>
</reference>
<dbReference type="KEGG" id="vbh:CMV30_04710"/>
<organism evidence="8 9">
    <name type="scientific">Nibricoccus aquaticus</name>
    <dbReference type="NCBI Taxonomy" id="2576891"/>
    <lineage>
        <taxon>Bacteria</taxon>
        <taxon>Pseudomonadati</taxon>
        <taxon>Verrucomicrobiota</taxon>
        <taxon>Opitutia</taxon>
        <taxon>Opitutales</taxon>
        <taxon>Opitutaceae</taxon>
        <taxon>Nibricoccus</taxon>
    </lineage>
</organism>
<feature type="domain" description="Rieske" evidence="7">
    <location>
        <begin position="15"/>
        <end position="126"/>
    </location>
</feature>
<dbReference type="RefSeq" id="WP_096054942.1">
    <property type="nucleotide sequence ID" value="NZ_CP023344.1"/>
</dbReference>
<dbReference type="OrthoDB" id="593800at2"/>
<comment type="similarity">
    <text evidence="6">Belongs to the bacterial ring-hydroxylating dioxygenase ferredoxin component family.</text>
</comment>
<keyword evidence="2" id="KW-0479">Metal-binding</keyword>
<dbReference type="PANTHER" id="PTHR21496:SF0">
    <property type="entry name" value="RIESKE DOMAIN-CONTAINING PROTEIN"/>
    <property type="match status" value="1"/>
</dbReference>
<proteinExistence type="inferred from homology"/>
<dbReference type="Gene3D" id="2.102.10.10">
    <property type="entry name" value="Rieske [2Fe-2S] iron-sulphur domain"/>
    <property type="match status" value="1"/>
</dbReference>
<evidence type="ECO:0000259" key="7">
    <source>
        <dbReference type="PROSITE" id="PS51296"/>
    </source>
</evidence>
<dbReference type="PROSITE" id="PS51296">
    <property type="entry name" value="RIESKE"/>
    <property type="match status" value="1"/>
</dbReference>
<keyword evidence="4" id="KW-0411">Iron-sulfur</keyword>
<accession>A0A290Q813</accession>
<keyword evidence="3" id="KW-0408">Iron</keyword>
<protein>
    <submittedName>
        <fullName evidence="8">2Fe-2S ferredoxin</fullName>
    </submittedName>
</protein>
<dbReference type="Proteomes" id="UP000217265">
    <property type="component" value="Chromosome"/>
</dbReference>
<evidence type="ECO:0000256" key="5">
    <source>
        <dbReference type="ARBA" id="ARBA00034078"/>
    </source>
</evidence>
<keyword evidence="9" id="KW-1185">Reference proteome</keyword>
<name>A0A290Q813_9BACT</name>
<evidence type="ECO:0000256" key="2">
    <source>
        <dbReference type="ARBA" id="ARBA00022723"/>
    </source>
</evidence>
<dbReference type="GO" id="GO:0046872">
    <property type="term" value="F:metal ion binding"/>
    <property type="evidence" value="ECO:0007669"/>
    <property type="project" value="UniProtKB-KW"/>
</dbReference>
<dbReference type="CDD" id="cd03467">
    <property type="entry name" value="Rieske"/>
    <property type="match status" value="1"/>
</dbReference>
<dbReference type="InterPro" id="IPR036922">
    <property type="entry name" value="Rieske_2Fe-2S_sf"/>
</dbReference>
<keyword evidence="1" id="KW-0001">2Fe-2S</keyword>
<evidence type="ECO:0000256" key="6">
    <source>
        <dbReference type="ARBA" id="ARBA00038001"/>
    </source>
</evidence>
<dbReference type="PANTHER" id="PTHR21496">
    <property type="entry name" value="FERREDOXIN-RELATED"/>
    <property type="match status" value="1"/>
</dbReference>
<dbReference type="InterPro" id="IPR017941">
    <property type="entry name" value="Rieske_2Fe-2S"/>
</dbReference>
<evidence type="ECO:0000313" key="9">
    <source>
        <dbReference type="Proteomes" id="UP000217265"/>
    </source>
</evidence>
<comment type="cofactor">
    <cofactor evidence="5">
        <name>[2Fe-2S] cluster</name>
        <dbReference type="ChEBI" id="CHEBI:190135"/>
    </cofactor>
</comment>
<dbReference type="GO" id="GO:0051537">
    <property type="term" value="F:2 iron, 2 sulfur cluster binding"/>
    <property type="evidence" value="ECO:0007669"/>
    <property type="project" value="UniProtKB-KW"/>
</dbReference>
<dbReference type="EMBL" id="CP023344">
    <property type="protein sequence ID" value="ATC63310.1"/>
    <property type="molecule type" value="Genomic_DNA"/>
</dbReference>
<evidence type="ECO:0000256" key="3">
    <source>
        <dbReference type="ARBA" id="ARBA00023004"/>
    </source>
</evidence>
<evidence type="ECO:0000256" key="1">
    <source>
        <dbReference type="ARBA" id="ARBA00022714"/>
    </source>
</evidence>
<evidence type="ECO:0000313" key="8">
    <source>
        <dbReference type="EMBL" id="ATC63310.1"/>
    </source>
</evidence>